<dbReference type="KEGG" id="ssw:SSGZ1_1489"/>
<organism evidence="1 2">
    <name type="scientific">Streptococcus suis (strain GZ1)</name>
    <dbReference type="NCBI Taxonomy" id="423211"/>
    <lineage>
        <taxon>Bacteria</taxon>
        <taxon>Bacillati</taxon>
        <taxon>Bacillota</taxon>
        <taxon>Bacilli</taxon>
        <taxon>Lactobacillales</taxon>
        <taxon>Streptococcaceae</taxon>
        <taxon>Streptococcus</taxon>
    </lineage>
</organism>
<proteinExistence type="predicted"/>
<sequence>MSVVYYKETLAKVYVARVSLLLREAMDVYGFSTENVLA</sequence>
<dbReference type="HOGENOM" id="CLU_3333388_0_0_9"/>
<dbReference type="Proteomes" id="UP000002359">
    <property type="component" value="Chromosome"/>
</dbReference>
<name>D5AJD0_STRGZ</name>
<gene>
    <name evidence="1" type="ordered locus">SSGZ1_1489</name>
</gene>
<accession>D5AJD0</accession>
<dbReference type="EMBL" id="CP000837">
    <property type="protein sequence ID" value="ADE31945.1"/>
    <property type="molecule type" value="Genomic_DNA"/>
</dbReference>
<dbReference type="AlphaFoldDB" id="D5AJD0"/>
<protein>
    <submittedName>
        <fullName evidence="1">Uncharacterized protein</fullName>
    </submittedName>
</protein>
<evidence type="ECO:0000313" key="2">
    <source>
        <dbReference type="Proteomes" id="UP000002359"/>
    </source>
</evidence>
<evidence type="ECO:0000313" key="1">
    <source>
        <dbReference type="EMBL" id="ADE31945.1"/>
    </source>
</evidence>
<reference evidence="1 2" key="1">
    <citation type="journal article" date="2009" name="J. Infect. Dis.">
        <title>Clinical, experimental, and genomic differences between intermediately pathogenic, highly pathogenic, and epidemic Streptococcus suis.</title>
        <authorList>
            <person name="Ye C."/>
            <person name="Zheng H."/>
            <person name="Zhang J."/>
            <person name="Jing H."/>
            <person name="Wang L."/>
            <person name="Xiong Y."/>
            <person name="Wang W."/>
            <person name="Zhou Z."/>
            <person name="Sun Q."/>
            <person name="Luo X."/>
            <person name="Du H."/>
            <person name="Gottschalk M."/>
            <person name="Xu J."/>
        </authorList>
    </citation>
    <scope>NUCLEOTIDE SEQUENCE [LARGE SCALE GENOMIC DNA]</scope>
    <source>
        <strain evidence="1 2">GZ1</strain>
    </source>
</reference>